<proteinExistence type="predicted"/>
<dbReference type="EMBL" id="CM029043">
    <property type="protein sequence ID" value="KAG2610956.1"/>
    <property type="molecule type" value="Genomic_DNA"/>
</dbReference>
<evidence type="ECO:0000313" key="3">
    <source>
        <dbReference type="Proteomes" id="UP000823388"/>
    </source>
</evidence>
<feature type="compositionally biased region" description="Low complexity" evidence="1">
    <location>
        <begin position="47"/>
        <end position="60"/>
    </location>
</feature>
<accession>A0A8T0TQB4</accession>
<reference evidence="2" key="1">
    <citation type="submission" date="2020-05" db="EMBL/GenBank/DDBJ databases">
        <title>WGS assembly of Panicum virgatum.</title>
        <authorList>
            <person name="Lovell J.T."/>
            <person name="Jenkins J."/>
            <person name="Shu S."/>
            <person name="Juenger T.E."/>
            <person name="Schmutz J."/>
        </authorList>
    </citation>
    <scope>NUCLEOTIDE SEQUENCE</scope>
    <source>
        <strain evidence="2">AP13</strain>
    </source>
</reference>
<sequence length="149" mass="15607">MVHDDLARRRHRGLAASAVGLPPCHKGSCPPPLHSPPPPPQGLTSSAPRLVAAAAGARPPHQGSRPSSGHAMRGELWGGLHREERRLVAYTRSEVAVRQPAEVAMAEGTVAGVVVARARRAVGQPQAGEGMPAAPPSRGRRTTWQMGPT</sequence>
<name>A0A8T0TQB4_PANVG</name>
<dbReference type="AlphaFoldDB" id="A0A8T0TQB4"/>
<feature type="region of interest" description="Disordered" evidence="1">
    <location>
        <begin position="123"/>
        <end position="149"/>
    </location>
</feature>
<keyword evidence="3" id="KW-1185">Reference proteome</keyword>
<protein>
    <submittedName>
        <fullName evidence="2">Uncharacterized protein</fullName>
    </submittedName>
</protein>
<evidence type="ECO:0000313" key="2">
    <source>
        <dbReference type="EMBL" id="KAG2610956.1"/>
    </source>
</evidence>
<comment type="caution">
    <text evidence="2">The sequence shown here is derived from an EMBL/GenBank/DDBJ whole genome shotgun (WGS) entry which is preliminary data.</text>
</comment>
<organism evidence="2 3">
    <name type="scientific">Panicum virgatum</name>
    <name type="common">Blackwell switchgrass</name>
    <dbReference type="NCBI Taxonomy" id="38727"/>
    <lineage>
        <taxon>Eukaryota</taxon>
        <taxon>Viridiplantae</taxon>
        <taxon>Streptophyta</taxon>
        <taxon>Embryophyta</taxon>
        <taxon>Tracheophyta</taxon>
        <taxon>Spermatophyta</taxon>
        <taxon>Magnoliopsida</taxon>
        <taxon>Liliopsida</taxon>
        <taxon>Poales</taxon>
        <taxon>Poaceae</taxon>
        <taxon>PACMAD clade</taxon>
        <taxon>Panicoideae</taxon>
        <taxon>Panicodae</taxon>
        <taxon>Paniceae</taxon>
        <taxon>Panicinae</taxon>
        <taxon>Panicum</taxon>
        <taxon>Panicum sect. Hiantes</taxon>
    </lineage>
</organism>
<gene>
    <name evidence="2" type="ORF">PVAP13_4KG222505</name>
</gene>
<feature type="region of interest" description="Disordered" evidence="1">
    <location>
        <begin position="1"/>
        <end position="74"/>
    </location>
</feature>
<feature type="compositionally biased region" description="Pro residues" evidence="1">
    <location>
        <begin position="29"/>
        <end position="41"/>
    </location>
</feature>
<evidence type="ECO:0000256" key="1">
    <source>
        <dbReference type="SAM" id="MobiDB-lite"/>
    </source>
</evidence>
<dbReference type="Proteomes" id="UP000823388">
    <property type="component" value="Chromosome 4K"/>
</dbReference>